<feature type="domain" description="Solute-binding protein family 3/N-terminal" evidence="3">
    <location>
        <begin position="52"/>
        <end position="138"/>
    </location>
</feature>
<feature type="compositionally biased region" description="Basic and acidic residues" evidence="1">
    <location>
        <begin position="321"/>
        <end position="331"/>
    </location>
</feature>
<dbReference type="Proteomes" id="UP000075320">
    <property type="component" value="Unassembled WGS sequence"/>
</dbReference>
<gene>
    <name evidence="4" type="ORF">AZI86_00910</name>
</gene>
<evidence type="ECO:0000313" key="5">
    <source>
        <dbReference type="Proteomes" id="UP000075320"/>
    </source>
</evidence>
<dbReference type="Gene3D" id="3.40.190.10">
    <property type="entry name" value="Periplasmic binding protein-like II"/>
    <property type="match status" value="2"/>
</dbReference>
<keyword evidence="2" id="KW-0472">Membrane</keyword>
<evidence type="ECO:0000259" key="3">
    <source>
        <dbReference type="Pfam" id="PF00497"/>
    </source>
</evidence>
<dbReference type="EMBL" id="LUKE01000001">
    <property type="protein sequence ID" value="KYG65668.1"/>
    <property type="molecule type" value="Genomic_DNA"/>
</dbReference>
<evidence type="ECO:0000256" key="2">
    <source>
        <dbReference type="SAM" id="Phobius"/>
    </source>
</evidence>
<feature type="transmembrane region" description="Helical" evidence="2">
    <location>
        <begin position="34"/>
        <end position="54"/>
    </location>
</feature>
<dbReference type="SUPFAM" id="SSF53850">
    <property type="entry name" value="Periplasmic binding protein-like II"/>
    <property type="match status" value="1"/>
</dbReference>
<accession>A0A150WMP9</accession>
<sequence>MRSHYEAHVLLHETIHQVFLNSQILYSMRMLRSLILSSLMFCASSGFAMTIVGFDGEPFYFKNGSEGIAGACHEIMQKLCDKEKLHCKFKIASLPQVLEMMKTGKADATCPLSETQDRTEYIGFSNKVFKTRFAFFGLPDVATKVIQLKDLSGLSVGVNTPSRVSESLEEIRQNSPVKFEIIKESSNISTLMRAEKISTVLAYINHEIAMRWIEKSHSPLVEAPLKGEILSYNIGFSKKTLSNEKIARYVTSIQEITDDKETQDSVAKLGLTLWSEATSLKTEADVKSATPAPTASIVPASTQGLTPSVTPSPLATAVPGAKEKSEKEDSE</sequence>
<reference evidence="4 5" key="1">
    <citation type="submission" date="2016-03" db="EMBL/GenBank/DDBJ databases">
        <authorList>
            <person name="Ploux O."/>
        </authorList>
    </citation>
    <scope>NUCLEOTIDE SEQUENCE [LARGE SCALE GENOMIC DNA]</scope>
    <source>
        <strain evidence="4 5">R0</strain>
    </source>
</reference>
<dbReference type="InterPro" id="IPR001638">
    <property type="entry name" value="Solute-binding_3/MltF_N"/>
</dbReference>
<feature type="compositionally biased region" description="Polar residues" evidence="1">
    <location>
        <begin position="299"/>
        <end position="313"/>
    </location>
</feature>
<dbReference type="Pfam" id="PF00497">
    <property type="entry name" value="SBP_bac_3"/>
    <property type="match status" value="1"/>
</dbReference>
<keyword evidence="2" id="KW-1133">Transmembrane helix</keyword>
<feature type="region of interest" description="Disordered" evidence="1">
    <location>
        <begin position="283"/>
        <end position="331"/>
    </location>
</feature>
<name>A0A150WMP9_BDEBC</name>
<dbReference type="AlphaFoldDB" id="A0A150WMP9"/>
<protein>
    <recommendedName>
        <fullName evidence="3">Solute-binding protein family 3/N-terminal domain-containing protein</fullName>
    </recommendedName>
</protein>
<evidence type="ECO:0000313" key="4">
    <source>
        <dbReference type="EMBL" id="KYG65668.1"/>
    </source>
</evidence>
<keyword evidence="2" id="KW-0812">Transmembrane</keyword>
<keyword evidence="5" id="KW-1185">Reference proteome</keyword>
<organism evidence="4 5">
    <name type="scientific">Bdellovibrio bacteriovorus</name>
    <dbReference type="NCBI Taxonomy" id="959"/>
    <lineage>
        <taxon>Bacteria</taxon>
        <taxon>Pseudomonadati</taxon>
        <taxon>Bdellovibrionota</taxon>
        <taxon>Bdellovibrionia</taxon>
        <taxon>Bdellovibrionales</taxon>
        <taxon>Pseudobdellovibrionaceae</taxon>
        <taxon>Bdellovibrio</taxon>
    </lineage>
</organism>
<proteinExistence type="predicted"/>
<evidence type="ECO:0000256" key="1">
    <source>
        <dbReference type="SAM" id="MobiDB-lite"/>
    </source>
</evidence>
<comment type="caution">
    <text evidence="4">The sequence shown here is derived from an EMBL/GenBank/DDBJ whole genome shotgun (WGS) entry which is preliminary data.</text>
</comment>